<dbReference type="InterPro" id="IPR036871">
    <property type="entry name" value="PX_dom_sf"/>
</dbReference>
<dbReference type="GeneID" id="6995144"/>
<dbReference type="AlphaFoldDB" id="B6AB50"/>
<dbReference type="Gene3D" id="3.30.1520.10">
    <property type="entry name" value="Phox-like domain"/>
    <property type="match status" value="1"/>
</dbReference>
<dbReference type="CDD" id="cd06093">
    <property type="entry name" value="PX_domain"/>
    <property type="match status" value="1"/>
</dbReference>
<dbReference type="GO" id="GO:0035091">
    <property type="term" value="F:phosphatidylinositol binding"/>
    <property type="evidence" value="ECO:0007669"/>
    <property type="project" value="InterPro"/>
</dbReference>
<reference evidence="2" key="1">
    <citation type="submission" date="2008-06" db="EMBL/GenBank/DDBJ databases">
        <authorList>
            <person name="Lorenzi H."/>
            <person name="Inman J."/>
            <person name="Miller J."/>
            <person name="Schobel S."/>
            <person name="Amedeo P."/>
            <person name="Caler E.V."/>
            <person name="da Silva J."/>
        </authorList>
    </citation>
    <scope>NUCLEOTIDE SEQUENCE [LARGE SCALE GENOMIC DNA]</scope>
    <source>
        <strain evidence="2">RN66</strain>
    </source>
</reference>
<dbReference type="VEuPathDB" id="CryptoDB:CMU_026090"/>
<evidence type="ECO:0000259" key="1">
    <source>
        <dbReference type="PROSITE" id="PS50195"/>
    </source>
</evidence>
<accession>B6AB50</accession>
<dbReference type="Proteomes" id="UP000001460">
    <property type="component" value="Unassembled WGS sequence"/>
</dbReference>
<dbReference type="OrthoDB" id="76516at2759"/>
<sequence length="221" mass="26075">MKSNIYDVNVFDYYKSGHSVVFKIKITDINRKESWYISKSYKEFVQVDDFFRLRYPSIPELPYEGWWWQHNDQFYKYQLEELQAYMDSILKNDPGIENMVLKYFLDLHLIIGDNIENEIVGYEVSDTNILEYMKTNLLDLSHPIERTLSPMEQRARESAYKCYFEESGILSISVDCNKQISGLLSRMKISLPNTITKDLTNIQLKSKIDELTNEANTDIGK</sequence>
<proteinExistence type="predicted"/>
<gene>
    <name evidence="2" type="ORF">CMU_026090</name>
</gene>
<feature type="domain" description="PX" evidence="1">
    <location>
        <begin position="1"/>
        <end position="111"/>
    </location>
</feature>
<dbReference type="SUPFAM" id="SSF64268">
    <property type="entry name" value="PX domain"/>
    <property type="match status" value="1"/>
</dbReference>
<keyword evidence="3" id="KW-1185">Reference proteome</keyword>
<evidence type="ECO:0000313" key="3">
    <source>
        <dbReference type="Proteomes" id="UP000001460"/>
    </source>
</evidence>
<dbReference type="InterPro" id="IPR001683">
    <property type="entry name" value="PX_dom"/>
</dbReference>
<dbReference type="Pfam" id="PF00787">
    <property type="entry name" value="PX"/>
    <property type="match status" value="1"/>
</dbReference>
<dbReference type="EMBL" id="DS989727">
    <property type="protein sequence ID" value="EEA05602.1"/>
    <property type="molecule type" value="Genomic_DNA"/>
</dbReference>
<evidence type="ECO:0000313" key="2">
    <source>
        <dbReference type="EMBL" id="EEA05602.1"/>
    </source>
</evidence>
<dbReference type="PROSITE" id="PS50195">
    <property type="entry name" value="PX"/>
    <property type="match status" value="1"/>
</dbReference>
<name>B6AB50_CRYMR</name>
<organism evidence="2 3">
    <name type="scientific">Cryptosporidium muris (strain RN66)</name>
    <dbReference type="NCBI Taxonomy" id="441375"/>
    <lineage>
        <taxon>Eukaryota</taxon>
        <taxon>Sar</taxon>
        <taxon>Alveolata</taxon>
        <taxon>Apicomplexa</taxon>
        <taxon>Conoidasida</taxon>
        <taxon>Coccidia</taxon>
        <taxon>Eucoccidiorida</taxon>
        <taxon>Eimeriorina</taxon>
        <taxon>Cryptosporidiidae</taxon>
        <taxon>Cryptosporidium</taxon>
    </lineage>
</organism>
<dbReference type="RefSeq" id="XP_002139951.1">
    <property type="nucleotide sequence ID" value="XM_002139915.1"/>
</dbReference>
<protein>
    <recommendedName>
        <fullName evidence="1">PX domain-containing protein</fullName>
    </recommendedName>
</protein>